<evidence type="ECO:0008006" key="3">
    <source>
        <dbReference type="Google" id="ProtNLM"/>
    </source>
</evidence>
<dbReference type="EMBL" id="JBHUHY010000013">
    <property type="protein sequence ID" value="MFD2187603.1"/>
    <property type="molecule type" value="Genomic_DNA"/>
</dbReference>
<dbReference type="InterPro" id="IPR011250">
    <property type="entry name" value="OMP/PagP_B-barrel"/>
</dbReference>
<dbReference type="Proteomes" id="UP001597344">
    <property type="component" value="Unassembled WGS sequence"/>
</dbReference>
<comment type="caution">
    <text evidence="1">The sequence shown here is derived from an EMBL/GenBank/DDBJ whole genome shotgun (WGS) entry which is preliminary data.</text>
</comment>
<dbReference type="SUPFAM" id="SSF56925">
    <property type="entry name" value="OMPA-like"/>
    <property type="match status" value="1"/>
</dbReference>
<dbReference type="RefSeq" id="WP_378320606.1">
    <property type="nucleotide sequence ID" value="NZ_JBHUHY010000013.1"/>
</dbReference>
<evidence type="ECO:0000313" key="1">
    <source>
        <dbReference type="EMBL" id="MFD2187603.1"/>
    </source>
</evidence>
<evidence type="ECO:0000313" key="2">
    <source>
        <dbReference type="Proteomes" id="UP001597344"/>
    </source>
</evidence>
<proteinExistence type="predicted"/>
<gene>
    <name evidence="1" type="ORF">ACFSJT_12450</name>
</gene>
<accession>A0ABW5AX71</accession>
<protein>
    <recommendedName>
        <fullName evidence="3">Outer membrane protein beta-barrel domain-containing protein</fullName>
    </recommendedName>
</protein>
<organism evidence="1 2">
    <name type="scientific">Aquimarina celericrescens</name>
    <dbReference type="NCBI Taxonomy" id="1964542"/>
    <lineage>
        <taxon>Bacteria</taxon>
        <taxon>Pseudomonadati</taxon>
        <taxon>Bacteroidota</taxon>
        <taxon>Flavobacteriia</taxon>
        <taxon>Flavobacteriales</taxon>
        <taxon>Flavobacteriaceae</taxon>
        <taxon>Aquimarina</taxon>
    </lineage>
</organism>
<sequence length="257" mass="29593">MNRIFLILFPFLFICNHGYTQSKLEKAKKSLKVNNQPIPDDDSYILLDAFGFISSLFPDGSSNDTDYVSHKKVTKYPYFKSTKPGNYVYFAPDTITKNFRVEILNRFIFENPKLYGNHLNIGVRSADGFGLEIDYLQLWENNTNFGYNSLAITTGLLKYYWIHEERFDTWIGLGANFLEDNISDWGLSAGIGAEYFFIQPMSFETNLYWSFNGGTIQSYSTGLNYHYKRYIFSGGYEFLKIGDPDFSMFSVGVGVSF</sequence>
<reference evidence="2" key="1">
    <citation type="journal article" date="2019" name="Int. J. Syst. Evol. Microbiol.">
        <title>The Global Catalogue of Microorganisms (GCM) 10K type strain sequencing project: providing services to taxonomists for standard genome sequencing and annotation.</title>
        <authorList>
            <consortium name="The Broad Institute Genomics Platform"/>
            <consortium name="The Broad Institute Genome Sequencing Center for Infectious Disease"/>
            <person name="Wu L."/>
            <person name="Ma J."/>
        </authorList>
    </citation>
    <scope>NUCLEOTIDE SEQUENCE [LARGE SCALE GENOMIC DNA]</scope>
    <source>
        <strain evidence="2">DT92</strain>
    </source>
</reference>
<name>A0ABW5AX71_9FLAO</name>
<keyword evidence="2" id="KW-1185">Reference proteome</keyword>
<dbReference type="Gene3D" id="2.40.160.20">
    <property type="match status" value="1"/>
</dbReference>